<dbReference type="EMBL" id="CADEHS020000008">
    <property type="protein sequence ID" value="CAG9944826.1"/>
    <property type="molecule type" value="Genomic_DNA"/>
</dbReference>
<keyword evidence="2" id="KW-1185">Reference proteome</keyword>
<reference evidence="1" key="1">
    <citation type="submission" date="2020-04" db="EMBL/GenBank/DDBJ databases">
        <authorList>
            <person name="Broberg M."/>
        </authorList>
    </citation>
    <scope>NUCLEOTIDE SEQUENCE</scope>
</reference>
<comment type="caution">
    <text evidence="1">The sequence shown here is derived from an EMBL/GenBank/DDBJ whole genome shotgun (WGS) entry which is preliminary data.</text>
</comment>
<sequence>MHAWTEAHLNSIAPGPVVESELIPEIGNVFPKFSDKISKTAVDLWLFNALAEDGGKAITISFFRDALAAPAALQSMPFGQMEKFGAPH</sequence>
<reference evidence="1" key="2">
    <citation type="submission" date="2021-10" db="EMBL/GenBank/DDBJ databases">
        <authorList>
            <person name="Piombo E."/>
        </authorList>
    </citation>
    <scope>NUCLEOTIDE SEQUENCE</scope>
</reference>
<gene>
    <name evidence="1" type="ORF">CRV2_00010919</name>
</gene>
<evidence type="ECO:0000313" key="1">
    <source>
        <dbReference type="EMBL" id="CAG9944826.1"/>
    </source>
</evidence>
<accession>A0ACA9TV46</accession>
<name>A0ACA9TV46_BIOOC</name>
<dbReference type="Proteomes" id="UP000836387">
    <property type="component" value="Unassembled WGS sequence"/>
</dbReference>
<evidence type="ECO:0000313" key="2">
    <source>
        <dbReference type="Proteomes" id="UP000836387"/>
    </source>
</evidence>
<protein>
    <submittedName>
        <fullName evidence="1">Uncharacterized protein</fullName>
    </submittedName>
</protein>
<organism evidence="1 2">
    <name type="scientific">Clonostachys rosea f. rosea IK726</name>
    <dbReference type="NCBI Taxonomy" id="1349383"/>
    <lineage>
        <taxon>Eukaryota</taxon>
        <taxon>Fungi</taxon>
        <taxon>Dikarya</taxon>
        <taxon>Ascomycota</taxon>
        <taxon>Pezizomycotina</taxon>
        <taxon>Sordariomycetes</taxon>
        <taxon>Hypocreomycetidae</taxon>
        <taxon>Hypocreales</taxon>
        <taxon>Bionectriaceae</taxon>
        <taxon>Clonostachys</taxon>
    </lineage>
</organism>
<proteinExistence type="predicted"/>